<dbReference type="EMBL" id="CP141698">
    <property type="protein sequence ID" value="WYC68217.1"/>
    <property type="molecule type" value="Genomic_DNA"/>
</dbReference>
<sequence length="80" mass="8988">MRTSKALVEIEKAIIHLKKAKREISNYSFENQTQSLIQINQAIDRLQILKDGVNADSSDVEGVSSVGRLEGERLTSKLFQ</sequence>
<evidence type="ECO:0000313" key="6">
    <source>
        <dbReference type="Proteomes" id="UP001456368"/>
    </source>
</evidence>
<evidence type="ECO:0000313" key="2">
    <source>
        <dbReference type="EMBL" id="MDT2666986.1"/>
    </source>
</evidence>
<proteinExistence type="predicted"/>
<gene>
    <name evidence="3" type="ORF">BZZ03_08165</name>
    <name evidence="1" type="ORF">P7D17_03220</name>
    <name evidence="2" type="ORF">P7D34_07015</name>
    <name evidence="4" type="ORF">VNN45_05025</name>
</gene>
<accession>A0A252CBT4</accession>
<dbReference type="EMBL" id="JARPYC010000005">
    <property type="protein sequence ID" value="MDT2666986.1"/>
    <property type="molecule type" value="Genomic_DNA"/>
</dbReference>
<reference evidence="4 6" key="3">
    <citation type="submission" date="2023-12" db="EMBL/GenBank/DDBJ databases">
        <title>Redefining Piscine Lactococcosis.</title>
        <authorList>
            <person name="Heckman T.I."/>
            <person name="Yazdi Z."/>
            <person name="Older C.E."/>
            <person name="Griffin M.J."/>
            <person name="Waldbieser G.C."/>
            <person name="Chow A.M."/>
            <person name="Medina Silva I."/>
            <person name="Anenson K.M."/>
            <person name="Garcia J.C."/>
            <person name="LaFrentz B.R."/>
            <person name="Slavic D."/>
            <person name="Toohey-Kurth K.L."/>
            <person name="Yant P."/>
            <person name="Fritz H.M."/>
            <person name="Henderson E."/>
            <person name="McDowall R."/>
            <person name="Cai H."/>
            <person name="Adikson M."/>
            <person name="Soto E."/>
        </authorList>
    </citation>
    <scope>NUCLEOTIDE SEQUENCE [LARGE SCALE GENOMIC DNA]</scope>
    <source>
        <strain evidence="4 6">R21-91A</strain>
    </source>
</reference>
<dbReference type="Proteomes" id="UP001262817">
    <property type="component" value="Unassembled WGS sequence"/>
</dbReference>
<dbReference type="EMBL" id="MUIZ01000005">
    <property type="protein sequence ID" value="OUK04033.1"/>
    <property type="molecule type" value="Genomic_DNA"/>
</dbReference>
<evidence type="ECO:0000313" key="3">
    <source>
        <dbReference type="EMBL" id="OUK04033.1"/>
    </source>
</evidence>
<dbReference type="GeneID" id="75144532"/>
<dbReference type="Proteomes" id="UP001257962">
    <property type="component" value="Unassembled WGS sequence"/>
</dbReference>
<reference evidence="1" key="2">
    <citation type="submission" date="2023-03" db="EMBL/GenBank/DDBJ databases">
        <authorList>
            <person name="Shen W."/>
            <person name="Cai J."/>
        </authorList>
    </citation>
    <scope>NUCLEOTIDE SEQUENCE</scope>
    <source>
        <strain evidence="1">P86-2</strain>
        <strain evidence="2">Y3</strain>
    </source>
</reference>
<dbReference type="Proteomes" id="UP001456368">
    <property type="component" value="Chromosome"/>
</dbReference>
<dbReference type="EMBL" id="JARPXR010000003">
    <property type="protein sequence ID" value="MDT2583131.1"/>
    <property type="molecule type" value="Genomic_DNA"/>
</dbReference>
<protein>
    <submittedName>
        <fullName evidence="3">Uncharacterized protein</fullName>
    </submittedName>
</protein>
<evidence type="ECO:0000313" key="1">
    <source>
        <dbReference type="EMBL" id="MDT2583131.1"/>
    </source>
</evidence>
<reference evidence="3 5" key="1">
    <citation type="submission" date="2017-02" db="EMBL/GenBank/DDBJ databases">
        <authorList>
            <person name="Peterson S.W."/>
        </authorList>
    </citation>
    <scope>NUCLEOTIDE SEQUENCE [LARGE SCALE GENOMIC DNA]</scope>
    <source>
        <strain evidence="3">159469</strain>
    </source>
</reference>
<evidence type="ECO:0000313" key="4">
    <source>
        <dbReference type="EMBL" id="WYC68217.1"/>
    </source>
</evidence>
<organism evidence="3 5">
    <name type="scientific">Lactococcus petauri</name>
    <dbReference type="NCBI Taxonomy" id="1940789"/>
    <lineage>
        <taxon>Bacteria</taxon>
        <taxon>Bacillati</taxon>
        <taxon>Bacillota</taxon>
        <taxon>Bacilli</taxon>
        <taxon>Lactobacillales</taxon>
        <taxon>Streptococcaceae</taxon>
        <taxon>Lactococcus</taxon>
    </lineage>
</organism>
<name>A0A252CBT4_9LACT</name>
<dbReference type="AlphaFoldDB" id="A0A252CBT4"/>
<keyword evidence="6" id="KW-1185">Reference proteome</keyword>
<dbReference type="Proteomes" id="UP000194606">
    <property type="component" value="Unassembled WGS sequence"/>
</dbReference>
<evidence type="ECO:0000313" key="5">
    <source>
        <dbReference type="Proteomes" id="UP000194606"/>
    </source>
</evidence>
<dbReference type="RefSeq" id="WP_019292200.1">
    <property type="nucleotide sequence ID" value="NZ_CAKOCU010000005.1"/>
</dbReference>